<dbReference type="GO" id="GO:0016887">
    <property type="term" value="F:ATP hydrolysis activity"/>
    <property type="evidence" value="ECO:0007669"/>
    <property type="project" value="UniProtKB-UniRule"/>
</dbReference>
<dbReference type="PANTHER" id="PTHR23264">
    <property type="entry name" value="NUCLEOTIDE-BINDING PROTEIN NBP35 YEAST -RELATED"/>
    <property type="match status" value="1"/>
</dbReference>
<evidence type="ECO:0000256" key="6">
    <source>
        <dbReference type="HAMAP-Rule" id="MF_02040"/>
    </source>
</evidence>
<feature type="binding site" evidence="6">
    <location>
        <begin position="43"/>
        <end position="50"/>
    </location>
    <ligand>
        <name>ATP</name>
        <dbReference type="ChEBI" id="CHEBI:30616"/>
    </ligand>
</feature>
<dbReference type="InterPro" id="IPR027417">
    <property type="entry name" value="P-loop_NTPase"/>
</dbReference>
<dbReference type="Gene3D" id="3.40.50.300">
    <property type="entry name" value="P-loop containing nucleotide triphosphate hydrolases"/>
    <property type="match status" value="1"/>
</dbReference>
<dbReference type="PANTHER" id="PTHR23264:SF19">
    <property type="entry name" value="CYTOSOLIC FE-S CLUSTER ASSEMBLY FACTOR NUBP2"/>
    <property type="match status" value="1"/>
</dbReference>
<reference evidence="7 8" key="1">
    <citation type="journal article" date="2016" name="Nat. Commun.">
        <title>Thousands of microbial genomes shed light on interconnected biogeochemical processes in an aquifer system.</title>
        <authorList>
            <person name="Anantharaman K."/>
            <person name="Brown C.T."/>
            <person name="Hug L.A."/>
            <person name="Sharon I."/>
            <person name="Castelle C.J."/>
            <person name="Probst A.J."/>
            <person name="Thomas B.C."/>
            <person name="Singh A."/>
            <person name="Wilkins M.J."/>
            <person name="Karaoz U."/>
            <person name="Brodie E.L."/>
            <person name="Williams K.H."/>
            <person name="Hubbard S.S."/>
            <person name="Banfield J.F."/>
        </authorList>
    </citation>
    <scope>NUCLEOTIDE SEQUENCE [LARGE SCALE GENOMIC DNA]</scope>
</reference>
<organism evidence="7 8">
    <name type="scientific">Candidatus Coatesbacteria bacterium RBG_13_66_14</name>
    <dbReference type="NCBI Taxonomy" id="1817816"/>
    <lineage>
        <taxon>Bacteria</taxon>
        <taxon>Candidatus Coatesiibacteriota</taxon>
    </lineage>
</organism>
<keyword evidence="1 6" id="KW-0479">Metal-binding</keyword>
<dbReference type="Proteomes" id="UP000177187">
    <property type="component" value="Unassembled WGS sequence"/>
</dbReference>
<comment type="caution">
    <text evidence="7">The sequence shown here is derived from an EMBL/GenBank/DDBJ whole genome shotgun (WGS) entry which is preliminary data.</text>
</comment>
<comment type="subunit">
    <text evidence="6">Homodimer.</text>
</comment>
<dbReference type="GO" id="GO:0016226">
    <property type="term" value="P:iron-sulfur cluster assembly"/>
    <property type="evidence" value="ECO:0007669"/>
    <property type="project" value="InterPro"/>
</dbReference>
<dbReference type="GO" id="GO:0005829">
    <property type="term" value="C:cytosol"/>
    <property type="evidence" value="ECO:0007669"/>
    <property type="project" value="TreeGrafter"/>
</dbReference>
<evidence type="ECO:0000256" key="3">
    <source>
        <dbReference type="ARBA" id="ARBA00022840"/>
    </source>
</evidence>
<dbReference type="STRING" id="1817816.A2Y64_08375"/>
<evidence type="ECO:0000256" key="2">
    <source>
        <dbReference type="ARBA" id="ARBA00022741"/>
    </source>
</evidence>
<keyword evidence="4 6" id="KW-0408">Iron</keyword>
<sequence length="289" mass="30439">MEEEKLSPRDKRRKGEDEKQWTLRVAVNRSLDRIRRKLLVFSGKGGVGKSTVAANLAVTLGLAGHRVGLLDIDFHGPSIPTLMGLTGRLLDVDGERAVPLVGPGGVKVVSIGLLIPDADQAMIWRGPLKMGVINQLIGNTRWGDDDGAEDDLDWLVIDSPPGTGDEPLSIAQTVVGAQGLLVTTPQTLSTDDVRRSIGFARRVGMTVVGVIENMAGLVCPHCGGGIDLFKRGGGEKLAGELGVPFLGSVPLDPRAVEVGDSGKPMVLSLPDSPATKALLAAFKPILDQA</sequence>
<evidence type="ECO:0000313" key="7">
    <source>
        <dbReference type="EMBL" id="OGD79144.1"/>
    </source>
</evidence>
<accession>A0A1F5FHX5</accession>
<comment type="function">
    <text evidence="6">Binds and transfers iron-sulfur (Fe-S) clusters to target apoproteins. Can hydrolyze ATP.</text>
</comment>
<evidence type="ECO:0000256" key="4">
    <source>
        <dbReference type="ARBA" id="ARBA00023004"/>
    </source>
</evidence>
<proteinExistence type="inferred from homology"/>
<dbReference type="FunFam" id="3.40.50.300:FF:001119">
    <property type="entry name" value="Iron-sulfur cluster carrier protein"/>
    <property type="match status" value="1"/>
</dbReference>
<dbReference type="AlphaFoldDB" id="A0A1F5FHX5"/>
<keyword evidence="5 6" id="KW-0411">Iron-sulfur</keyword>
<dbReference type="GO" id="GO:0051536">
    <property type="term" value="F:iron-sulfur cluster binding"/>
    <property type="evidence" value="ECO:0007669"/>
    <property type="project" value="UniProtKB-UniRule"/>
</dbReference>
<keyword evidence="2 6" id="KW-0547">Nucleotide-binding</keyword>
<evidence type="ECO:0000313" key="8">
    <source>
        <dbReference type="Proteomes" id="UP000177187"/>
    </source>
</evidence>
<dbReference type="SUPFAM" id="SSF52540">
    <property type="entry name" value="P-loop containing nucleoside triphosphate hydrolases"/>
    <property type="match status" value="1"/>
</dbReference>
<dbReference type="InterPro" id="IPR033756">
    <property type="entry name" value="YlxH/NBP35"/>
</dbReference>
<keyword evidence="6" id="KW-0378">Hydrolase</keyword>
<dbReference type="HAMAP" id="MF_02040">
    <property type="entry name" value="Mrp_NBP35"/>
    <property type="match status" value="1"/>
</dbReference>
<dbReference type="InterPro" id="IPR019591">
    <property type="entry name" value="Mrp/NBP35_ATP-bd"/>
</dbReference>
<evidence type="ECO:0000256" key="5">
    <source>
        <dbReference type="ARBA" id="ARBA00023014"/>
    </source>
</evidence>
<dbReference type="GO" id="GO:0140663">
    <property type="term" value="F:ATP-dependent FeS chaperone activity"/>
    <property type="evidence" value="ECO:0007669"/>
    <property type="project" value="InterPro"/>
</dbReference>
<dbReference type="CDD" id="cd02037">
    <property type="entry name" value="Mrp_NBP35"/>
    <property type="match status" value="1"/>
</dbReference>
<evidence type="ECO:0000256" key="1">
    <source>
        <dbReference type="ARBA" id="ARBA00022723"/>
    </source>
</evidence>
<dbReference type="EMBL" id="MFAF01000015">
    <property type="protein sequence ID" value="OGD79144.1"/>
    <property type="molecule type" value="Genomic_DNA"/>
</dbReference>
<dbReference type="Pfam" id="PF10609">
    <property type="entry name" value="ParA"/>
    <property type="match status" value="1"/>
</dbReference>
<name>A0A1F5FHX5_9BACT</name>
<dbReference type="GO" id="GO:0005524">
    <property type="term" value="F:ATP binding"/>
    <property type="evidence" value="ECO:0007669"/>
    <property type="project" value="UniProtKB-UniRule"/>
</dbReference>
<protein>
    <recommendedName>
        <fullName evidence="6">Iron-sulfur cluster carrier protein</fullName>
    </recommendedName>
</protein>
<dbReference type="GO" id="GO:0046872">
    <property type="term" value="F:metal ion binding"/>
    <property type="evidence" value="ECO:0007669"/>
    <property type="project" value="UniProtKB-KW"/>
</dbReference>
<keyword evidence="3 6" id="KW-0067">ATP-binding</keyword>
<comment type="similarity">
    <text evidence="6">Belongs to the Mrp/NBP35 ATP-binding proteins family.</text>
</comment>
<gene>
    <name evidence="7" type="ORF">A2Y64_08375</name>
</gene>